<dbReference type="Pfam" id="PF06294">
    <property type="entry name" value="CH_2"/>
    <property type="match status" value="1"/>
</dbReference>
<accession>A0A8J2NYA1</accession>
<proteinExistence type="predicted"/>
<dbReference type="GO" id="GO:0005930">
    <property type="term" value="C:axoneme"/>
    <property type="evidence" value="ECO:0007669"/>
    <property type="project" value="TreeGrafter"/>
</dbReference>
<dbReference type="FunFam" id="1.10.418.10:FF:000059">
    <property type="entry name" value="RIKEN cDNA 6430531B16 gene"/>
    <property type="match status" value="1"/>
</dbReference>
<gene>
    <name evidence="4" type="ORF">AFUS01_LOCUS13857</name>
</gene>
<feature type="coiled-coil region" evidence="1">
    <location>
        <begin position="259"/>
        <end position="314"/>
    </location>
</feature>
<keyword evidence="1" id="KW-0175">Coiled coil</keyword>
<comment type="caution">
    <text evidence="4">The sequence shown here is derived from an EMBL/GenBank/DDBJ whole genome shotgun (WGS) entry which is preliminary data.</text>
</comment>
<feature type="domain" description="Calponin-homology (CH)" evidence="3">
    <location>
        <begin position="5"/>
        <end position="110"/>
    </location>
</feature>
<name>A0A8J2NYA1_9HEXA</name>
<evidence type="ECO:0000256" key="1">
    <source>
        <dbReference type="SAM" id="Coils"/>
    </source>
</evidence>
<dbReference type="InterPro" id="IPR010441">
    <property type="entry name" value="CH_2"/>
</dbReference>
<feature type="region of interest" description="Disordered" evidence="2">
    <location>
        <begin position="114"/>
        <end position="146"/>
    </location>
</feature>
<dbReference type="EMBL" id="CAJVCH010114614">
    <property type="protein sequence ID" value="CAG7724864.1"/>
    <property type="molecule type" value="Genomic_DNA"/>
</dbReference>
<dbReference type="Proteomes" id="UP000708208">
    <property type="component" value="Unassembled WGS sequence"/>
</dbReference>
<dbReference type="GO" id="GO:0051493">
    <property type="term" value="P:regulation of cytoskeleton organization"/>
    <property type="evidence" value="ECO:0007669"/>
    <property type="project" value="TreeGrafter"/>
</dbReference>
<evidence type="ECO:0000256" key="2">
    <source>
        <dbReference type="SAM" id="MobiDB-lite"/>
    </source>
</evidence>
<feature type="compositionally biased region" description="Polar residues" evidence="2">
    <location>
        <begin position="194"/>
        <end position="206"/>
    </location>
</feature>
<organism evidence="4 5">
    <name type="scientific">Allacma fusca</name>
    <dbReference type="NCBI Taxonomy" id="39272"/>
    <lineage>
        <taxon>Eukaryota</taxon>
        <taxon>Metazoa</taxon>
        <taxon>Ecdysozoa</taxon>
        <taxon>Arthropoda</taxon>
        <taxon>Hexapoda</taxon>
        <taxon>Collembola</taxon>
        <taxon>Symphypleona</taxon>
        <taxon>Sminthuridae</taxon>
        <taxon>Allacma</taxon>
    </lineage>
</organism>
<dbReference type="InterPro" id="IPR052111">
    <property type="entry name" value="Spermatogenesis_Ciliary_MAP"/>
</dbReference>
<protein>
    <recommendedName>
        <fullName evidence="3">Calponin-homology (CH) domain-containing protein</fullName>
    </recommendedName>
</protein>
<keyword evidence="5" id="KW-1185">Reference proteome</keyword>
<dbReference type="GO" id="GO:0008017">
    <property type="term" value="F:microtubule binding"/>
    <property type="evidence" value="ECO:0007669"/>
    <property type="project" value="TreeGrafter"/>
</dbReference>
<dbReference type="OrthoDB" id="193300at2759"/>
<sequence length="325" mass="36903">MSDHHLEVDELYAWIDSIPLSRPKRNIARDFADGVLVAEVVSHFYPKQVDLHNYPAASSLVQRKVNWQTLNRKVLIKIGVRISDDTIQQLMDAKPGVIEQVLREIRNTIEMNRTGKTQYRRTSSPTQNNLIPTKPTKSGKISTPSTHQRFSHLNNAGSLNDFKYNHNDAVNANQEDKFNVRCGVESHSPDCPTPNFNGSNRTNNQGYVAPPPPIQQASKGSIRSVVSRSGVKTAVSEKLDEPPAQIIYRGHKMVPLQLLDEKEKEMKNLETTNRSLTLKIFRLETLVNIKDQRVEDLTHQLQSLRSMYERVTDKTLKGIQPQPQP</sequence>
<dbReference type="PANTHER" id="PTHR12509">
    <property type="entry name" value="SPERMATOGENESIS-ASSOCIATED 4-RELATED"/>
    <property type="match status" value="1"/>
</dbReference>
<dbReference type="AlphaFoldDB" id="A0A8J2NYA1"/>
<dbReference type="PROSITE" id="PS50021">
    <property type="entry name" value="CH"/>
    <property type="match status" value="1"/>
</dbReference>
<feature type="region of interest" description="Disordered" evidence="2">
    <location>
        <begin position="189"/>
        <end position="225"/>
    </location>
</feature>
<evidence type="ECO:0000313" key="4">
    <source>
        <dbReference type="EMBL" id="CAG7724864.1"/>
    </source>
</evidence>
<evidence type="ECO:0000259" key="3">
    <source>
        <dbReference type="PROSITE" id="PS50021"/>
    </source>
</evidence>
<dbReference type="InterPro" id="IPR001715">
    <property type="entry name" value="CH_dom"/>
</dbReference>
<dbReference type="PANTHER" id="PTHR12509:SF9">
    <property type="entry name" value="SPERM FLAGELLAR PROTEIN 1 ISOFORM X1"/>
    <property type="match status" value="1"/>
</dbReference>
<evidence type="ECO:0000313" key="5">
    <source>
        <dbReference type="Proteomes" id="UP000708208"/>
    </source>
</evidence>
<reference evidence="4" key="1">
    <citation type="submission" date="2021-06" db="EMBL/GenBank/DDBJ databases">
        <authorList>
            <person name="Hodson N. C."/>
            <person name="Mongue J. A."/>
            <person name="Jaron S. K."/>
        </authorList>
    </citation>
    <scope>NUCLEOTIDE SEQUENCE</scope>
</reference>